<gene>
    <name evidence="7" type="ORF">MNBD_GAMMA13-918</name>
</gene>
<evidence type="ECO:0000256" key="2">
    <source>
        <dbReference type="ARBA" id="ARBA00022679"/>
    </source>
</evidence>
<organism evidence="7">
    <name type="scientific">hydrothermal vent metagenome</name>
    <dbReference type="NCBI Taxonomy" id="652676"/>
    <lineage>
        <taxon>unclassified sequences</taxon>
        <taxon>metagenomes</taxon>
        <taxon>ecological metagenomes</taxon>
    </lineage>
</organism>
<evidence type="ECO:0000259" key="5">
    <source>
        <dbReference type="Pfam" id="PF01648"/>
    </source>
</evidence>
<dbReference type="NCBIfam" id="TIGR00556">
    <property type="entry name" value="pantethn_trn"/>
    <property type="match status" value="1"/>
</dbReference>
<dbReference type="InterPro" id="IPR004568">
    <property type="entry name" value="Ppantetheine-prot_Trfase_dom"/>
</dbReference>
<evidence type="ECO:0000256" key="4">
    <source>
        <dbReference type="ARBA" id="ARBA00022842"/>
    </source>
</evidence>
<dbReference type="InterPro" id="IPR050559">
    <property type="entry name" value="P-Pant_transferase_sf"/>
</dbReference>
<dbReference type="Pfam" id="PF22624">
    <property type="entry name" value="AASDHPPT_N"/>
    <property type="match status" value="1"/>
</dbReference>
<dbReference type="GO" id="GO:0000287">
    <property type="term" value="F:magnesium ion binding"/>
    <property type="evidence" value="ECO:0007669"/>
    <property type="project" value="InterPro"/>
</dbReference>
<dbReference type="InterPro" id="IPR037143">
    <property type="entry name" value="4-PPantetheinyl_Trfase_dom_sf"/>
</dbReference>
<feature type="domain" description="4'-phosphopantetheinyl transferase" evidence="5">
    <location>
        <begin position="108"/>
        <end position="200"/>
    </location>
</feature>
<keyword evidence="4" id="KW-0460">Magnesium</keyword>
<dbReference type="EMBL" id="UOFK01000295">
    <property type="protein sequence ID" value="VAW82042.1"/>
    <property type="molecule type" value="Genomic_DNA"/>
</dbReference>
<name>A0A3B0Z3F9_9ZZZZ</name>
<dbReference type="PANTHER" id="PTHR12215">
    <property type="entry name" value="PHOSPHOPANTETHEINE TRANSFERASE"/>
    <property type="match status" value="1"/>
</dbReference>
<comment type="cofactor">
    <cofactor evidence="1">
        <name>Mg(2+)</name>
        <dbReference type="ChEBI" id="CHEBI:18420"/>
    </cofactor>
</comment>
<evidence type="ECO:0000313" key="7">
    <source>
        <dbReference type="EMBL" id="VAW82042.1"/>
    </source>
</evidence>
<reference evidence="7" key="1">
    <citation type="submission" date="2018-06" db="EMBL/GenBank/DDBJ databases">
        <authorList>
            <person name="Zhirakovskaya E."/>
        </authorList>
    </citation>
    <scope>NUCLEOTIDE SEQUENCE</scope>
</reference>
<keyword evidence="2" id="KW-0808">Transferase</keyword>
<proteinExistence type="predicted"/>
<accession>A0A3B0Z3F9</accession>
<dbReference type="Gene3D" id="3.90.470.20">
    <property type="entry name" value="4'-phosphopantetheinyl transferase domain"/>
    <property type="match status" value="2"/>
</dbReference>
<dbReference type="AlphaFoldDB" id="A0A3B0Z3F9"/>
<evidence type="ECO:0000256" key="1">
    <source>
        <dbReference type="ARBA" id="ARBA00001946"/>
    </source>
</evidence>
<dbReference type="Pfam" id="PF01648">
    <property type="entry name" value="ACPS"/>
    <property type="match status" value="1"/>
</dbReference>
<dbReference type="PANTHER" id="PTHR12215:SF10">
    <property type="entry name" value="L-AMINOADIPATE-SEMIALDEHYDE DEHYDROGENASE-PHOSPHOPANTETHEINYL TRANSFERASE"/>
    <property type="match status" value="1"/>
</dbReference>
<keyword evidence="3" id="KW-0479">Metal-binding</keyword>
<dbReference type="GO" id="GO:0006633">
    <property type="term" value="P:fatty acid biosynthetic process"/>
    <property type="evidence" value="ECO:0007669"/>
    <property type="project" value="InterPro"/>
</dbReference>
<evidence type="ECO:0000259" key="6">
    <source>
        <dbReference type="Pfam" id="PF22624"/>
    </source>
</evidence>
<evidence type="ECO:0000256" key="3">
    <source>
        <dbReference type="ARBA" id="ARBA00022723"/>
    </source>
</evidence>
<dbReference type="InterPro" id="IPR055066">
    <property type="entry name" value="AASDHPPT_N"/>
</dbReference>
<dbReference type="GO" id="GO:0019878">
    <property type="term" value="P:lysine biosynthetic process via aminoadipic acid"/>
    <property type="evidence" value="ECO:0007669"/>
    <property type="project" value="TreeGrafter"/>
</dbReference>
<dbReference type="InterPro" id="IPR008278">
    <property type="entry name" value="4-PPantetheinyl_Trfase_dom"/>
</dbReference>
<dbReference type="GO" id="GO:0008897">
    <property type="term" value="F:holo-[acyl-carrier-protein] synthase activity"/>
    <property type="evidence" value="ECO:0007669"/>
    <property type="project" value="InterPro"/>
</dbReference>
<sequence>MQNLAPQVWYLDPDCADHGTLIDSLSASELAQYRRFHFPADAHRYLVAHAMVRHVLSRYAPVEPAEWLFSTTTRGKPKIANPGLTSLQFNLTHTHSLVACVISFDQECGIDAEHLHARNNPTGVAKRMFSPMEYAALMKLEDNEQLQYFYRHWTLREAYVKARGIGLSFPTNKIQLTVHSNTDIELCFDASIKDQGENWMLRLWQIGAEHILAMAVAQRNRQAAEPVLHRFDFSL</sequence>
<dbReference type="GO" id="GO:0005829">
    <property type="term" value="C:cytosol"/>
    <property type="evidence" value="ECO:0007669"/>
    <property type="project" value="TreeGrafter"/>
</dbReference>
<protein>
    <submittedName>
        <fullName evidence="7">Uncharacterized protein</fullName>
    </submittedName>
</protein>
<feature type="domain" description="4'-phosphopantetheinyl transferase N-terminal" evidence="6">
    <location>
        <begin position="13"/>
        <end position="100"/>
    </location>
</feature>
<dbReference type="SUPFAM" id="SSF56214">
    <property type="entry name" value="4'-phosphopantetheinyl transferase"/>
    <property type="match status" value="2"/>
</dbReference>